<feature type="domain" description="TonB-dependent receptor-like beta-barrel" evidence="13">
    <location>
        <begin position="242"/>
        <end position="645"/>
    </location>
</feature>
<evidence type="ECO:0000313" key="15">
    <source>
        <dbReference type="EMBL" id="MDB6177394.1"/>
    </source>
</evidence>
<comment type="subcellular location">
    <subcellularLocation>
        <location evidence="1 10">Cell outer membrane</location>
        <topology evidence="1 10">Multi-pass membrane protein</topology>
    </subcellularLocation>
</comment>
<sequence>MTSKINHITTIGVMAMLLGGVALPAIAQDDPGQDNAQALDEIVLTATGYAQQITDAPATITVIDGEEIAERHYTSISDAVRNVPGVVVSSPSSRSGADEISIRGLGEEYVLILVDGRPLGNSEEASYNGFGAGLAKTQLPPAAAIERIEVIRGPMSSLYGSAASGGVINVITKPVSDEWTGSINIGATSYENSDLGQSSEGRFYLSGPLVNDRLGFSLFGSFYDRDKPRMRYSSRGTIATQEQDLLRRSLGARMDWVINSDQDLRFEILGSDNDTTTIAEDGSVGGIEADNMNYSVTHNLRWGAGFDTTSYVTFEDTDFVNGDNVSGYEMLNFNTKTNMSFGRHEVTVGLDYRDEKTVHDLDRFLANPQDQNARPEAEMTRWNWALFGEDNFSITDDLIATFGLRYDDNENYGDHFTPRIYGVWHASPSLTIKGGISGGYNVPTLKQADSNIFESAGGGSGTDQGNTNLKPEETTNYEIGAVWESQGGVQLGLTAYHTEFKNGIDRETVCDIDIDGDCGLRPDGSTNLWIQQYVNRDRAKLSGVEATADFTLGAVDVAMNYTYADSEITSGDAKGENFNDNPRHVINVDLGWQATDSIYTWANAQYRSETQDESDDYIEAHTLLDIGMDYQFSQNLTANAAIYNVGNKTFGTTNYNDGRAFYLGLTSTF</sequence>
<dbReference type="RefSeq" id="WP_271888518.1">
    <property type="nucleotide sequence ID" value="NZ_JAQBIE010000008.1"/>
</dbReference>
<dbReference type="Gene3D" id="2.170.130.10">
    <property type="entry name" value="TonB-dependent receptor, plug domain"/>
    <property type="match status" value="1"/>
</dbReference>
<dbReference type="PANTHER" id="PTHR30069">
    <property type="entry name" value="TONB-DEPENDENT OUTER MEMBRANE RECEPTOR"/>
    <property type="match status" value="1"/>
</dbReference>
<organism evidence="15 16">
    <name type="scientific">Paracoccus onchidii</name>
    <dbReference type="NCBI Taxonomy" id="3017813"/>
    <lineage>
        <taxon>Bacteria</taxon>
        <taxon>Pseudomonadati</taxon>
        <taxon>Pseudomonadota</taxon>
        <taxon>Alphaproteobacteria</taxon>
        <taxon>Rhodobacterales</taxon>
        <taxon>Paracoccaceae</taxon>
        <taxon>Paracoccus</taxon>
    </lineage>
</organism>
<evidence type="ECO:0000256" key="11">
    <source>
        <dbReference type="RuleBase" id="RU003357"/>
    </source>
</evidence>
<dbReference type="InterPro" id="IPR039426">
    <property type="entry name" value="TonB-dep_rcpt-like"/>
</dbReference>
<protein>
    <submittedName>
        <fullName evidence="15">TonB-dependent receptor</fullName>
    </submittedName>
</protein>
<evidence type="ECO:0000256" key="1">
    <source>
        <dbReference type="ARBA" id="ARBA00004571"/>
    </source>
</evidence>
<evidence type="ECO:0000256" key="2">
    <source>
        <dbReference type="ARBA" id="ARBA00022448"/>
    </source>
</evidence>
<reference evidence="15" key="1">
    <citation type="submission" date="2022-12" db="EMBL/GenBank/DDBJ databases">
        <title>Paracoccus onchidii sp. nov., isolated from a marine invertebrate from the South China Sea.</title>
        <authorList>
            <person name="Xu S."/>
            <person name="Liu Z."/>
            <person name="Xu Y."/>
        </authorList>
    </citation>
    <scope>NUCLEOTIDE SEQUENCE</scope>
    <source>
        <strain evidence="15">Z330</strain>
    </source>
</reference>
<comment type="caution">
    <text evidence="15">The sequence shown here is derived from an EMBL/GenBank/DDBJ whole genome shotgun (WGS) entry which is preliminary data.</text>
</comment>
<evidence type="ECO:0000256" key="9">
    <source>
        <dbReference type="ARBA" id="ARBA00023237"/>
    </source>
</evidence>
<dbReference type="Gene3D" id="2.40.170.20">
    <property type="entry name" value="TonB-dependent receptor, beta-barrel domain"/>
    <property type="match status" value="1"/>
</dbReference>
<dbReference type="PROSITE" id="PS52016">
    <property type="entry name" value="TONB_DEPENDENT_REC_3"/>
    <property type="match status" value="1"/>
</dbReference>
<keyword evidence="5 12" id="KW-0732">Signal</keyword>
<evidence type="ECO:0000259" key="14">
    <source>
        <dbReference type="Pfam" id="PF07715"/>
    </source>
</evidence>
<keyword evidence="9 10" id="KW-0998">Cell outer membrane</keyword>
<proteinExistence type="inferred from homology"/>
<keyword evidence="6" id="KW-0406">Ion transport</keyword>
<evidence type="ECO:0000256" key="7">
    <source>
        <dbReference type="ARBA" id="ARBA00023077"/>
    </source>
</evidence>
<keyword evidence="3 10" id="KW-1134">Transmembrane beta strand</keyword>
<evidence type="ECO:0000256" key="6">
    <source>
        <dbReference type="ARBA" id="ARBA00023065"/>
    </source>
</evidence>
<evidence type="ECO:0000256" key="5">
    <source>
        <dbReference type="ARBA" id="ARBA00022729"/>
    </source>
</evidence>
<dbReference type="InterPro" id="IPR012910">
    <property type="entry name" value="Plug_dom"/>
</dbReference>
<evidence type="ECO:0000256" key="4">
    <source>
        <dbReference type="ARBA" id="ARBA00022692"/>
    </source>
</evidence>
<dbReference type="Pfam" id="PF07715">
    <property type="entry name" value="Plug"/>
    <property type="match status" value="1"/>
</dbReference>
<dbReference type="PANTHER" id="PTHR30069:SF53">
    <property type="entry name" value="COLICIN I RECEPTOR-RELATED"/>
    <property type="match status" value="1"/>
</dbReference>
<keyword evidence="8 10" id="KW-0472">Membrane</keyword>
<evidence type="ECO:0000256" key="12">
    <source>
        <dbReference type="SAM" id="SignalP"/>
    </source>
</evidence>
<keyword evidence="15" id="KW-0675">Receptor</keyword>
<feature type="signal peptide" evidence="12">
    <location>
        <begin position="1"/>
        <end position="27"/>
    </location>
</feature>
<name>A0ABT4ZDN9_9RHOB</name>
<keyword evidence="4 10" id="KW-0812">Transmembrane</keyword>
<keyword evidence="7 11" id="KW-0798">TonB box</keyword>
<dbReference type="CDD" id="cd01347">
    <property type="entry name" value="ligand_gated_channel"/>
    <property type="match status" value="1"/>
</dbReference>
<dbReference type="InterPro" id="IPR000531">
    <property type="entry name" value="Beta-barrel_TonB"/>
</dbReference>
<evidence type="ECO:0000256" key="3">
    <source>
        <dbReference type="ARBA" id="ARBA00022452"/>
    </source>
</evidence>
<dbReference type="SUPFAM" id="SSF56935">
    <property type="entry name" value="Porins"/>
    <property type="match status" value="1"/>
</dbReference>
<accession>A0ABT4ZDN9</accession>
<dbReference type="EMBL" id="JAQBIE010000008">
    <property type="protein sequence ID" value="MDB6177394.1"/>
    <property type="molecule type" value="Genomic_DNA"/>
</dbReference>
<feature type="chain" id="PRO_5045840284" evidence="12">
    <location>
        <begin position="28"/>
        <end position="669"/>
    </location>
</feature>
<evidence type="ECO:0000313" key="16">
    <source>
        <dbReference type="Proteomes" id="UP001165641"/>
    </source>
</evidence>
<dbReference type="InterPro" id="IPR036942">
    <property type="entry name" value="Beta-barrel_TonB_sf"/>
</dbReference>
<evidence type="ECO:0000256" key="10">
    <source>
        <dbReference type="PROSITE-ProRule" id="PRU01360"/>
    </source>
</evidence>
<keyword evidence="16" id="KW-1185">Reference proteome</keyword>
<gene>
    <name evidence="15" type="ORF">PAF17_07695</name>
</gene>
<feature type="domain" description="TonB-dependent receptor plug" evidence="14">
    <location>
        <begin position="54"/>
        <end position="167"/>
    </location>
</feature>
<dbReference type="Pfam" id="PF00593">
    <property type="entry name" value="TonB_dep_Rec_b-barrel"/>
    <property type="match status" value="1"/>
</dbReference>
<keyword evidence="2 10" id="KW-0813">Transport</keyword>
<evidence type="ECO:0000259" key="13">
    <source>
        <dbReference type="Pfam" id="PF00593"/>
    </source>
</evidence>
<evidence type="ECO:0000256" key="8">
    <source>
        <dbReference type="ARBA" id="ARBA00023136"/>
    </source>
</evidence>
<dbReference type="Proteomes" id="UP001165641">
    <property type="component" value="Unassembled WGS sequence"/>
</dbReference>
<comment type="similarity">
    <text evidence="10 11">Belongs to the TonB-dependent receptor family.</text>
</comment>
<dbReference type="InterPro" id="IPR037066">
    <property type="entry name" value="Plug_dom_sf"/>
</dbReference>